<keyword evidence="9 12" id="KW-0472">Membrane</keyword>
<protein>
    <recommendedName>
        <fullName evidence="12">ATP synthase subunit beta</fullName>
        <ecNumber evidence="12">7.1.2.2</ecNumber>
    </recommendedName>
    <alternativeName>
        <fullName evidence="12">ATP synthase F1 sector subunit beta</fullName>
    </alternativeName>
    <alternativeName>
        <fullName evidence="12">F-ATPase subunit beta</fullName>
    </alternativeName>
</protein>
<keyword evidence="10 12" id="KW-0139">CF(1)</keyword>
<keyword evidence="7 12" id="KW-1278">Translocase</keyword>
<dbReference type="AlphaFoldDB" id="A0A2T5C5X9"/>
<dbReference type="InterPro" id="IPR055190">
    <property type="entry name" value="ATP-synt_VA_C"/>
</dbReference>
<evidence type="ECO:0000256" key="9">
    <source>
        <dbReference type="ARBA" id="ARBA00023136"/>
    </source>
</evidence>
<dbReference type="GO" id="GO:0005886">
    <property type="term" value="C:plasma membrane"/>
    <property type="evidence" value="ECO:0007669"/>
    <property type="project" value="UniProtKB-SubCell"/>
</dbReference>
<keyword evidence="3 12" id="KW-0813">Transport</keyword>
<keyword evidence="8 12" id="KW-0406">Ion transport</keyword>
<dbReference type="InterPro" id="IPR036121">
    <property type="entry name" value="ATPase_F1/V1/A1_a/bsu_N_sf"/>
</dbReference>
<feature type="binding site" evidence="12">
    <location>
        <begin position="154"/>
        <end position="161"/>
    </location>
    <ligand>
        <name>ATP</name>
        <dbReference type="ChEBI" id="CHEBI:30616"/>
    </ligand>
</feature>
<comment type="similarity">
    <text evidence="2 12">Belongs to the ATPase alpha/beta chains family.</text>
</comment>
<dbReference type="GO" id="GO:0045259">
    <property type="term" value="C:proton-transporting ATP synthase complex"/>
    <property type="evidence" value="ECO:0007669"/>
    <property type="project" value="UniProtKB-KW"/>
</dbReference>
<evidence type="ECO:0000256" key="12">
    <source>
        <dbReference type="HAMAP-Rule" id="MF_01347"/>
    </source>
</evidence>
<dbReference type="EC" id="7.1.2.2" evidence="12"/>
<comment type="catalytic activity">
    <reaction evidence="12">
        <text>ATP + H2O + 4 H(+)(in) = ADP + phosphate + 5 H(+)(out)</text>
        <dbReference type="Rhea" id="RHEA:57720"/>
        <dbReference type="ChEBI" id="CHEBI:15377"/>
        <dbReference type="ChEBI" id="CHEBI:15378"/>
        <dbReference type="ChEBI" id="CHEBI:30616"/>
        <dbReference type="ChEBI" id="CHEBI:43474"/>
        <dbReference type="ChEBI" id="CHEBI:456216"/>
        <dbReference type="EC" id="7.1.2.2"/>
    </reaction>
</comment>
<keyword evidence="5 12" id="KW-0375">Hydrogen ion transport</keyword>
<keyword evidence="15" id="KW-1185">Reference proteome</keyword>
<dbReference type="Proteomes" id="UP000243525">
    <property type="component" value="Unassembled WGS sequence"/>
</dbReference>
<keyword evidence="11 12" id="KW-0066">ATP synthesis</keyword>
<dbReference type="EMBL" id="QAAD01000001">
    <property type="protein sequence ID" value="PTN10359.1"/>
    <property type="molecule type" value="Genomic_DNA"/>
</dbReference>
<dbReference type="NCBIfam" id="TIGR01039">
    <property type="entry name" value="atpD"/>
    <property type="match status" value="1"/>
</dbReference>
<dbReference type="Gene3D" id="3.40.50.300">
    <property type="entry name" value="P-loop containing nucleotide triphosphate hydrolases"/>
    <property type="match status" value="1"/>
</dbReference>
<evidence type="ECO:0000256" key="5">
    <source>
        <dbReference type="ARBA" id="ARBA00022781"/>
    </source>
</evidence>
<name>A0A2T5C5X9_9BACT</name>
<dbReference type="OrthoDB" id="9801639at2"/>
<evidence type="ECO:0000259" key="13">
    <source>
        <dbReference type="SMART" id="SM00382"/>
    </source>
</evidence>
<dbReference type="InterPro" id="IPR050053">
    <property type="entry name" value="ATPase_alpha/beta_chains"/>
</dbReference>
<dbReference type="InterPro" id="IPR003593">
    <property type="entry name" value="AAA+_ATPase"/>
</dbReference>
<dbReference type="FunFam" id="1.10.1140.10:FF:000001">
    <property type="entry name" value="ATP synthase subunit beta"/>
    <property type="match status" value="1"/>
</dbReference>
<dbReference type="GO" id="GO:0046933">
    <property type="term" value="F:proton-transporting ATP synthase activity, rotational mechanism"/>
    <property type="evidence" value="ECO:0007669"/>
    <property type="project" value="UniProtKB-UniRule"/>
</dbReference>
<dbReference type="SUPFAM" id="SSF47917">
    <property type="entry name" value="C-terminal domain of alpha and beta subunits of F1 ATP synthase"/>
    <property type="match status" value="1"/>
</dbReference>
<dbReference type="SUPFAM" id="SSF52540">
    <property type="entry name" value="P-loop containing nucleoside triphosphate hydrolases"/>
    <property type="match status" value="1"/>
</dbReference>
<evidence type="ECO:0000256" key="3">
    <source>
        <dbReference type="ARBA" id="ARBA00022448"/>
    </source>
</evidence>
<dbReference type="SUPFAM" id="SSF50615">
    <property type="entry name" value="N-terminal domain of alpha and beta subunits of F1 ATP synthase"/>
    <property type="match status" value="1"/>
</dbReference>
<dbReference type="Pfam" id="PF02874">
    <property type="entry name" value="ATP-synt_ab_N"/>
    <property type="match status" value="1"/>
</dbReference>
<evidence type="ECO:0000256" key="6">
    <source>
        <dbReference type="ARBA" id="ARBA00022840"/>
    </source>
</evidence>
<dbReference type="SMART" id="SM00382">
    <property type="entry name" value="AAA"/>
    <property type="match status" value="1"/>
</dbReference>
<sequence>MDQNIGKVVQVIGPVVDISFDREGAELPKIYDALEIVRPGTTNLVVECQQHIGENTIRAISMDSTDGLKRGMEVVPSGAPITMPKGEAALGRLLNVTGDAVDGLKQLTKDGLHIHNKPPKYEDLTTETEVLYTGIKVIDLIEPYAKGGKIGLFGGAGVGKTVLIQELINNIALAHSGLSVFAGVGERTREGNDLLREMIEADIVDYGKDFKESMEKGSWELDKVSEESLKKSKLALVFGQMNEPPGARARVALSGLTIAESLRDGDGTPGSGKDILFFVDNVFRFTQAGSEVSALLGRMPSAVGYQPTLATEMGVMQERITSTKNGSITSVQAVYVPADDLTDPAPATTFAHLDATTVLSRKISELGIYPAVDPLDSTSRILTSDVVGKEHYECAQRVKEILQRYKELQDIIAILGMDELSEEDKLVVHRARRVQRFLSQPFFVAEQFTGLEGKLVSIEDTIKGFNMIMNGEVDQYPEAAFNLVGTIDEAIAKGEKMMAEAAV</sequence>
<dbReference type="GO" id="GO:0005524">
    <property type="term" value="F:ATP binding"/>
    <property type="evidence" value="ECO:0007669"/>
    <property type="project" value="UniProtKB-UniRule"/>
</dbReference>
<gene>
    <name evidence="12" type="primary">atpD</name>
    <name evidence="14" type="ORF">C8N47_1017</name>
</gene>
<comment type="caution">
    <text evidence="14">The sequence shown here is derived from an EMBL/GenBank/DDBJ whole genome shotgun (WGS) entry which is preliminary data.</text>
</comment>
<dbReference type="InterPro" id="IPR024034">
    <property type="entry name" value="ATPase_F1/V1_b/a_C"/>
</dbReference>
<organism evidence="14 15">
    <name type="scientific">Mangrovibacterium marinum</name>
    <dbReference type="NCBI Taxonomy" id="1639118"/>
    <lineage>
        <taxon>Bacteria</taxon>
        <taxon>Pseudomonadati</taxon>
        <taxon>Bacteroidota</taxon>
        <taxon>Bacteroidia</taxon>
        <taxon>Marinilabiliales</taxon>
        <taxon>Prolixibacteraceae</taxon>
        <taxon>Mangrovibacterium</taxon>
    </lineage>
</organism>
<dbReference type="InterPro" id="IPR005722">
    <property type="entry name" value="ATP_synth_F1_bsu"/>
</dbReference>
<evidence type="ECO:0000256" key="4">
    <source>
        <dbReference type="ARBA" id="ARBA00022741"/>
    </source>
</evidence>
<evidence type="ECO:0000313" key="14">
    <source>
        <dbReference type="EMBL" id="PTN10359.1"/>
    </source>
</evidence>
<dbReference type="CDD" id="cd18110">
    <property type="entry name" value="ATP-synt_F1_beta_C"/>
    <property type="match status" value="1"/>
</dbReference>
<dbReference type="PANTHER" id="PTHR15184">
    <property type="entry name" value="ATP SYNTHASE"/>
    <property type="match status" value="1"/>
</dbReference>
<dbReference type="InterPro" id="IPR020003">
    <property type="entry name" value="ATPase_a/bsu_AS"/>
</dbReference>
<dbReference type="PROSITE" id="PS00152">
    <property type="entry name" value="ATPASE_ALPHA_BETA"/>
    <property type="match status" value="1"/>
</dbReference>
<proteinExistence type="inferred from homology"/>
<comment type="subcellular location">
    <subcellularLocation>
        <location evidence="12">Cell membrane</location>
        <topology evidence="12">Peripheral membrane protein</topology>
    </subcellularLocation>
    <subcellularLocation>
        <location evidence="1">Membrane</location>
    </subcellularLocation>
</comment>
<dbReference type="RefSeq" id="WP_107820472.1">
    <property type="nucleotide sequence ID" value="NZ_OY782574.1"/>
</dbReference>
<dbReference type="Gene3D" id="1.10.1140.10">
    <property type="entry name" value="Bovine Mitochondrial F1-atpase, Atp Synthase Beta Chain, Chain D, domain 3"/>
    <property type="match status" value="1"/>
</dbReference>
<keyword evidence="12" id="KW-1003">Cell membrane</keyword>
<dbReference type="Gene3D" id="2.40.10.170">
    <property type="match status" value="1"/>
</dbReference>
<dbReference type="CDD" id="cd01133">
    <property type="entry name" value="F1-ATPase_beta_CD"/>
    <property type="match status" value="1"/>
</dbReference>
<evidence type="ECO:0000313" key="15">
    <source>
        <dbReference type="Proteomes" id="UP000243525"/>
    </source>
</evidence>
<accession>A0A2T5C5X9</accession>
<dbReference type="Pfam" id="PF00006">
    <property type="entry name" value="ATP-synt_ab"/>
    <property type="match status" value="1"/>
</dbReference>
<evidence type="ECO:0000256" key="1">
    <source>
        <dbReference type="ARBA" id="ARBA00004370"/>
    </source>
</evidence>
<dbReference type="PANTHER" id="PTHR15184:SF71">
    <property type="entry name" value="ATP SYNTHASE SUBUNIT BETA, MITOCHONDRIAL"/>
    <property type="match status" value="1"/>
</dbReference>
<dbReference type="InterPro" id="IPR000194">
    <property type="entry name" value="ATPase_F1/V1/A1_a/bsu_nucl-bd"/>
</dbReference>
<keyword evidence="4 12" id="KW-0547">Nucleotide-binding</keyword>
<dbReference type="Pfam" id="PF22919">
    <property type="entry name" value="ATP-synt_VA_C"/>
    <property type="match status" value="1"/>
</dbReference>
<evidence type="ECO:0000256" key="2">
    <source>
        <dbReference type="ARBA" id="ARBA00008936"/>
    </source>
</evidence>
<dbReference type="InterPro" id="IPR004100">
    <property type="entry name" value="ATPase_F1/V1/A1_a/bsu_N"/>
</dbReference>
<dbReference type="HAMAP" id="MF_01347">
    <property type="entry name" value="ATP_synth_beta_bact"/>
    <property type="match status" value="1"/>
</dbReference>
<dbReference type="CDD" id="cd18115">
    <property type="entry name" value="ATP-synt_F1_beta_N"/>
    <property type="match status" value="1"/>
</dbReference>
<dbReference type="InterPro" id="IPR027417">
    <property type="entry name" value="P-loop_NTPase"/>
</dbReference>
<evidence type="ECO:0000256" key="8">
    <source>
        <dbReference type="ARBA" id="ARBA00023065"/>
    </source>
</evidence>
<evidence type="ECO:0000256" key="7">
    <source>
        <dbReference type="ARBA" id="ARBA00022967"/>
    </source>
</evidence>
<evidence type="ECO:0000256" key="10">
    <source>
        <dbReference type="ARBA" id="ARBA00023196"/>
    </source>
</evidence>
<comment type="function">
    <text evidence="12">Produces ATP from ADP in the presence of a proton gradient across the membrane. The catalytic sites are hosted primarily by the beta subunits.</text>
</comment>
<keyword evidence="6 12" id="KW-0067">ATP-binding</keyword>
<reference evidence="14 15" key="1">
    <citation type="submission" date="2018-04" db="EMBL/GenBank/DDBJ databases">
        <title>Genomic Encyclopedia of Archaeal and Bacterial Type Strains, Phase II (KMG-II): from individual species to whole genera.</title>
        <authorList>
            <person name="Goeker M."/>
        </authorList>
    </citation>
    <scope>NUCLEOTIDE SEQUENCE [LARGE SCALE GENOMIC DNA]</scope>
    <source>
        <strain evidence="14 15">DSM 28823</strain>
    </source>
</reference>
<evidence type="ECO:0000256" key="11">
    <source>
        <dbReference type="ARBA" id="ARBA00023310"/>
    </source>
</evidence>
<feature type="domain" description="AAA+ ATPase" evidence="13">
    <location>
        <begin position="146"/>
        <end position="364"/>
    </location>
</feature>